<dbReference type="Pfam" id="PF23562">
    <property type="entry name" value="AMP-binding_C_3"/>
    <property type="match status" value="1"/>
</dbReference>
<dbReference type="Proteomes" id="UP000243053">
    <property type="component" value="Unassembled WGS sequence"/>
</dbReference>
<dbReference type="PANTHER" id="PTHR43272:SF33">
    <property type="entry name" value="AMP-BINDING DOMAIN-CONTAINING PROTEIN-RELATED"/>
    <property type="match status" value="1"/>
</dbReference>
<dbReference type="PROSITE" id="PS00455">
    <property type="entry name" value="AMP_BINDING"/>
    <property type="match status" value="1"/>
</dbReference>
<name>A0A1Y5E8F1_COLPS</name>
<evidence type="ECO:0000259" key="3">
    <source>
        <dbReference type="Pfam" id="PF00501"/>
    </source>
</evidence>
<dbReference type="PANTHER" id="PTHR43272">
    <property type="entry name" value="LONG-CHAIN-FATTY-ACID--COA LIGASE"/>
    <property type="match status" value="1"/>
</dbReference>
<keyword evidence="2" id="KW-0067">ATP-binding</keyword>
<reference evidence="5" key="1">
    <citation type="journal article" date="2017" name="Proc. Natl. Acad. Sci. U.S.A.">
        <title>Simulation of Deepwater Horizon oil plume reveals substrate specialization within a complex community of hydrocarbon degraders.</title>
        <authorList>
            <person name="Hu P."/>
            <person name="Dubinsky E.A."/>
            <person name="Probst A.J."/>
            <person name="Wang J."/>
            <person name="Sieber C.M.K."/>
            <person name="Tom L.M."/>
            <person name="Gardinali P."/>
            <person name="Banfield J.F."/>
            <person name="Atlas R.M."/>
            <person name="Andersen G.L."/>
        </authorList>
    </citation>
    <scope>NUCLEOTIDE SEQUENCE [LARGE SCALE GENOMIC DNA]</scope>
</reference>
<evidence type="ECO:0000313" key="5">
    <source>
        <dbReference type="Proteomes" id="UP000243053"/>
    </source>
</evidence>
<dbReference type="EMBL" id="MAAF01000075">
    <property type="protein sequence ID" value="OUR78992.1"/>
    <property type="molecule type" value="Genomic_DNA"/>
</dbReference>
<dbReference type="Gene3D" id="3.40.50.12780">
    <property type="entry name" value="N-terminal domain of ligase-like"/>
    <property type="match status" value="1"/>
</dbReference>
<dbReference type="AlphaFoldDB" id="A0A1Y5E8F1"/>
<dbReference type="Pfam" id="PF00501">
    <property type="entry name" value="AMP-binding"/>
    <property type="match status" value="1"/>
</dbReference>
<dbReference type="GO" id="GO:0005524">
    <property type="term" value="F:ATP binding"/>
    <property type="evidence" value="ECO:0007669"/>
    <property type="project" value="UniProtKB-KW"/>
</dbReference>
<dbReference type="InterPro" id="IPR020459">
    <property type="entry name" value="AMP-binding"/>
</dbReference>
<dbReference type="SUPFAM" id="SSF56801">
    <property type="entry name" value="Acetyl-CoA synthetase-like"/>
    <property type="match status" value="1"/>
</dbReference>
<keyword evidence="1" id="KW-0547">Nucleotide-binding</keyword>
<gene>
    <name evidence="4" type="ORF">A9Q75_12585</name>
</gene>
<accession>A0A1Y5E8F1</accession>
<dbReference type="InterPro" id="IPR042099">
    <property type="entry name" value="ANL_N_sf"/>
</dbReference>
<dbReference type="InterPro" id="IPR020845">
    <property type="entry name" value="AMP-binding_CS"/>
</dbReference>
<evidence type="ECO:0000313" key="4">
    <source>
        <dbReference type="EMBL" id="OUR78992.1"/>
    </source>
</evidence>
<organism evidence="4 5">
    <name type="scientific">Colwellia psychrerythraea</name>
    <name type="common">Vibrio psychroerythus</name>
    <dbReference type="NCBI Taxonomy" id="28229"/>
    <lineage>
        <taxon>Bacteria</taxon>
        <taxon>Pseudomonadati</taxon>
        <taxon>Pseudomonadota</taxon>
        <taxon>Gammaproteobacteria</taxon>
        <taxon>Alteromonadales</taxon>
        <taxon>Colwelliaceae</taxon>
        <taxon>Colwellia</taxon>
    </lineage>
</organism>
<dbReference type="PRINTS" id="PR00154">
    <property type="entry name" value="AMPBINDING"/>
</dbReference>
<sequence>MEYLSPLQNLQNNVSRHPNKIFLHQPVNRQWQEYSWTDVDHQARCIANALKSQGFESGAKVGILSKNCAHWVITDLAIMMAGMISVPIYPTAEHTNISHIIKHADLKAIFIGKLDNPEEIQMAINDDLLSIAFPYPAPSTTIQFSDWLIEFEPLAHVHQNAIDDIATIVYTSGSTGRPKGVVLSHKNMASVAQNLVDIFKVSTDFRAISYLPLAHIVERSNGYVALYAGFEVFFVESLDTFIDDLQYAQPTGFISVPRLWTIFQGNVLNKISQNKIALLLSIPLLKHWFAKKIRKALGLNNAQWFVSGTAPIALSLLHWYEKLNIPISEGWGMTETSGASCLNYPLSKPSLGTIGKPLPCVEMTLSTEGEILIRGDAVFNEYYLDPQATKASFFNGWFHTGDCAVVNGQGEYTIIGRIKDKFKTSKGKYVAPVPIESLLCTNLDIEQVCLMGSGMKQPVALIVLTAMVNKRDIEIVNRLKNTLSNVNAELESHQKIDYLLICNEAWSVENNLLTPSMKIKRNIIEQKYDALTTKEFSDLVIYEEDMF</sequence>
<dbReference type="GO" id="GO:0016020">
    <property type="term" value="C:membrane"/>
    <property type="evidence" value="ECO:0007669"/>
    <property type="project" value="TreeGrafter"/>
</dbReference>
<proteinExistence type="predicted"/>
<dbReference type="GO" id="GO:0004467">
    <property type="term" value="F:long-chain fatty acid-CoA ligase activity"/>
    <property type="evidence" value="ECO:0007669"/>
    <property type="project" value="TreeGrafter"/>
</dbReference>
<protein>
    <submittedName>
        <fullName evidence="4">AMP-dependent synthetase</fullName>
    </submittedName>
</protein>
<feature type="domain" description="AMP-dependent synthetase/ligase" evidence="3">
    <location>
        <begin position="11"/>
        <end position="383"/>
    </location>
</feature>
<dbReference type="InterPro" id="IPR000873">
    <property type="entry name" value="AMP-dep_synth/lig_dom"/>
</dbReference>
<evidence type="ECO:0000256" key="2">
    <source>
        <dbReference type="ARBA" id="ARBA00022840"/>
    </source>
</evidence>
<evidence type="ECO:0000256" key="1">
    <source>
        <dbReference type="ARBA" id="ARBA00022741"/>
    </source>
</evidence>
<comment type="caution">
    <text evidence="4">The sequence shown here is derived from an EMBL/GenBank/DDBJ whole genome shotgun (WGS) entry which is preliminary data.</text>
</comment>